<sequence length="170" mass="18155">MRSLVVYESMFGNTRAVAEAVAEGLGDDVRIVEVGDAPTEVGADVDLLVIGAPTHAFGLSRPSTRDDAAQRAHKAGTRFLSRSDGVREWLERVRVTAPVGLAVFDTKVDKPRLPGSAAKKVAKQLRGAPVEPVAAPRHFLVADALGPLIDGELDRAREWGSRLPGRVRAS</sequence>
<protein>
    <submittedName>
        <fullName evidence="2">Flavodoxin</fullName>
    </submittedName>
</protein>
<dbReference type="Proteomes" id="UP000004691">
    <property type="component" value="Unassembled WGS sequence"/>
</dbReference>
<dbReference type="eggNOG" id="COG0716">
    <property type="taxonomic scope" value="Bacteria"/>
</dbReference>
<accession>I0UX19</accession>
<gene>
    <name evidence="2" type="ORF">SacxiDRAFT_0139</name>
</gene>
<dbReference type="GO" id="GO:0009055">
    <property type="term" value="F:electron transfer activity"/>
    <property type="evidence" value="ECO:0007669"/>
    <property type="project" value="InterPro"/>
</dbReference>
<dbReference type="PROSITE" id="PS50902">
    <property type="entry name" value="FLAVODOXIN_LIKE"/>
    <property type="match status" value="1"/>
</dbReference>
<dbReference type="InterPro" id="IPR008254">
    <property type="entry name" value="Flavodoxin/NO_synth"/>
</dbReference>
<evidence type="ECO:0000259" key="1">
    <source>
        <dbReference type="PROSITE" id="PS50902"/>
    </source>
</evidence>
<reference evidence="2 3" key="1">
    <citation type="submission" date="2012-01" db="EMBL/GenBank/DDBJ databases">
        <title>Improved High-Quality Draft sequence of Saccharomonospora xinjiangensis XJ-54.</title>
        <authorList>
            <consortium name="US DOE Joint Genome Institute"/>
            <person name="Lucas S."/>
            <person name="Han J."/>
            <person name="Lapidus A."/>
            <person name="Cheng J.-F."/>
            <person name="Goodwin L."/>
            <person name="Pitluck S."/>
            <person name="Peters L."/>
            <person name="Mikhailova N."/>
            <person name="Teshima H."/>
            <person name="Detter J.C."/>
            <person name="Han C."/>
            <person name="Tapia R."/>
            <person name="Land M."/>
            <person name="Hauser L."/>
            <person name="Kyrpides N."/>
            <person name="Ivanova N."/>
            <person name="Pagani I."/>
            <person name="Brambilla E.-M."/>
            <person name="Klenk H.-P."/>
            <person name="Woyke T."/>
        </authorList>
    </citation>
    <scope>NUCLEOTIDE SEQUENCE [LARGE SCALE GENOMIC DNA]</scope>
    <source>
        <strain evidence="2 3">XJ-54</strain>
    </source>
</reference>
<dbReference type="STRING" id="882086.SacxiDRAFT_0139"/>
<dbReference type="SUPFAM" id="SSF52218">
    <property type="entry name" value="Flavoproteins"/>
    <property type="match status" value="1"/>
</dbReference>
<dbReference type="GO" id="GO:0010181">
    <property type="term" value="F:FMN binding"/>
    <property type="evidence" value="ECO:0007669"/>
    <property type="project" value="InterPro"/>
</dbReference>
<dbReference type="OrthoDB" id="3253043at2"/>
<dbReference type="InterPro" id="IPR026816">
    <property type="entry name" value="Flavodoxin_dom"/>
</dbReference>
<dbReference type="RefSeq" id="WP_006236521.1">
    <property type="nucleotide sequence ID" value="NZ_JH636049.1"/>
</dbReference>
<dbReference type="PROSITE" id="PS00201">
    <property type="entry name" value="FLAVODOXIN"/>
    <property type="match status" value="1"/>
</dbReference>
<feature type="domain" description="Flavodoxin-like" evidence="1">
    <location>
        <begin position="3"/>
        <end position="164"/>
    </location>
</feature>
<keyword evidence="3" id="KW-1185">Reference proteome</keyword>
<name>I0UX19_9PSEU</name>
<dbReference type="InterPro" id="IPR001226">
    <property type="entry name" value="Flavodoxin_CS"/>
</dbReference>
<dbReference type="AlphaFoldDB" id="I0UX19"/>
<evidence type="ECO:0000313" key="3">
    <source>
        <dbReference type="Proteomes" id="UP000004691"/>
    </source>
</evidence>
<evidence type="ECO:0000313" key="2">
    <source>
        <dbReference type="EMBL" id="EID52422.1"/>
    </source>
</evidence>
<organism evidence="2 3">
    <name type="scientific">Saccharomonospora xinjiangensis XJ-54</name>
    <dbReference type="NCBI Taxonomy" id="882086"/>
    <lineage>
        <taxon>Bacteria</taxon>
        <taxon>Bacillati</taxon>
        <taxon>Actinomycetota</taxon>
        <taxon>Actinomycetes</taxon>
        <taxon>Pseudonocardiales</taxon>
        <taxon>Pseudonocardiaceae</taxon>
        <taxon>Saccharomonospora</taxon>
    </lineage>
</organism>
<dbReference type="EMBL" id="JH636049">
    <property type="protein sequence ID" value="EID52422.1"/>
    <property type="molecule type" value="Genomic_DNA"/>
</dbReference>
<dbReference type="Gene3D" id="3.40.50.360">
    <property type="match status" value="1"/>
</dbReference>
<dbReference type="Pfam" id="PF12724">
    <property type="entry name" value="Flavodoxin_5"/>
    <property type="match status" value="1"/>
</dbReference>
<proteinExistence type="predicted"/>
<dbReference type="HOGENOM" id="CLU_132523_0_0_11"/>
<dbReference type="InterPro" id="IPR029039">
    <property type="entry name" value="Flavoprotein-like_sf"/>
</dbReference>